<keyword evidence="5" id="KW-0479">Metal-binding</keyword>
<dbReference type="EMBL" id="JADNRY010000098">
    <property type="protein sequence ID" value="KAF9065764.1"/>
    <property type="molecule type" value="Genomic_DNA"/>
</dbReference>
<reference evidence="11" key="1">
    <citation type="submission" date="2020-11" db="EMBL/GenBank/DDBJ databases">
        <authorList>
            <consortium name="DOE Joint Genome Institute"/>
            <person name="Ahrendt S."/>
            <person name="Riley R."/>
            <person name="Andreopoulos W."/>
            <person name="Labutti K."/>
            <person name="Pangilinan J."/>
            <person name="Ruiz-Duenas F.J."/>
            <person name="Barrasa J.M."/>
            <person name="Sanchez-Garcia M."/>
            <person name="Camarero S."/>
            <person name="Miyauchi S."/>
            <person name="Serrano A."/>
            <person name="Linde D."/>
            <person name="Babiker R."/>
            <person name="Drula E."/>
            <person name="Ayuso-Fernandez I."/>
            <person name="Pacheco R."/>
            <person name="Padilla G."/>
            <person name="Ferreira P."/>
            <person name="Barriuso J."/>
            <person name="Kellner H."/>
            <person name="Castanera R."/>
            <person name="Alfaro M."/>
            <person name="Ramirez L."/>
            <person name="Pisabarro A.G."/>
            <person name="Kuo A."/>
            <person name="Tritt A."/>
            <person name="Lipzen A."/>
            <person name="He G."/>
            <person name="Yan M."/>
            <person name="Ng V."/>
            <person name="Cullen D."/>
            <person name="Martin F."/>
            <person name="Rosso M.-N."/>
            <person name="Henrissat B."/>
            <person name="Hibbett D."/>
            <person name="Martinez A.T."/>
            <person name="Grigoriev I.V."/>
        </authorList>
    </citation>
    <scope>NUCLEOTIDE SEQUENCE</scope>
    <source>
        <strain evidence="11">AH 40177</strain>
    </source>
</reference>
<protein>
    <recommendedName>
        <fullName evidence="10">acireductone dioxygenase (Fe(2+)-requiring)</fullName>
        <ecNumber evidence="10">1.13.11.54</ecNumber>
    </recommendedName>
</protein>
<sequence length="190" mass="20919">MSRVRAYYLPTDSTSAIDASHPASVETLDALGWKITPVDGSRDEIEEAGRKLAHEIGYPVTQEGCMVQFNLEPEKNAATITPEMFVLLMKVVESADSGICSTKDAITALTSGSPYMDVEDGTDQWIRIHFGPGMLVRVPAGAKFRVIFDEHNRATTGTAFFKETISNHGFITKEEIENHPIRRAYLNALG</sequence>
<evidence type="ECO:0000256" key="3">
    <source>
        <dbReference type="ARBA" id="ARBA00022596"/>
    </source>
</evidence>
<dbReference type="SUPFAM" id="SSF51182">
    <property type="entry name" value="RmlC-like cupins"/>
    <property type="match status" value="1"/>
</dbReference>
<dbReference type="InterPro" id="IPR011051">
    <property type="entry name" value="RmlC_Cupin_sf"/>
</dbReference>
<evidence type="ECO:0000256" key="4">
    <source>
        <dbReference type="ARBA" id="ARBA00022605"/>
    </source>
</evidence>
<comment type="caution">
    <text evidence="11">The sequence shown here is derived from an EMBL/GenBank/DDBJ whole genome shotgun (WGS) entry which is preliminary data.</text>
</comment>
<keyword evidence="8" id="KW-0408">Iron</keyword>
<evidence type="ECO:0000256" key="6">
    <source>
        <dbReference type="ARBA" id="ARBA00022964"/>
    </source>
</evidence>
<dbReference type="Gene3D" id="2.60.120.10">
    <property type="entry name" value="Jelly Rolls"/>
    <property type="match status" value="1"/>
</dbReference>
<keyword evidence="7" id="KW-0560">Oxidoreductase</keyword>
<evidence type="ECO:0000256" key="10">
    <source>
        <dbReference type="ARBA" id="ARBA00039005"/>
    </source>
</evidence>
<evidence type="ECO:0000256" key="1">
    <source>
        <dbReference type="ARBA" id="ARBA00000428"/>
    </source>
</evidence>
<evidence type="ECO:0000256" key="5">
    <source>
        <dbReference type="ARBA" id="ARBA00022723"/>
    </source>
</evidence>
<proteinExistence type="predicted"/>
<dbReference type="InterPro" id="IPR014710">
    <property type="entry name" value="RmlC-like_jellyroll"/>
</dbReference>
<evidence type="ECO:0000256" key="9">
    <source>
        <dbReference type="ARBA" id="ARBA00023167"/>
    </source>
</evidence>
<keyword evidence="12" id="KW-1185">Reference proteome</keyword>
<comment type="catalytic activity">
    <reaction evidence="1">
        <text>1,2-dihydroxy-5-(methylsulfanyl)pent-1-en-3-one + O2 = 4-methylsulfanyl-2-oxobutanoate + formate + 2 H(+)</text>
        <dbReference type="Rhea" id="RHEA:24504"/>
        <dbReference type="ChEBI" id="CHEBI:15378"/>
        <dbReference type="ChEBI" id="CHEBI:15379"/>
        <dbReference type="ChEBI" id="CHEBI:15740"/>
        <dbReference type="ChEBI" id="CHEBI:16723"/>
        <dbReference type="ChEBI" id="CHEBI:49252"/>
        <dbReference type="EC" id="1.13.11.54"/>
    </reaction>
</comment>
<keyword evidence="6" id="KW-0223">Dioxygenase</keyword>
<organism evidence="11 12">
    <name type="scientific">Rhodocollybia butyracea</name>
    <dbReference type="NCBI Taxonomy" id="206335"/>
    <lineage>
        <taxon>Eukaryota</taxon>
        <taxon>Fungi</taxon>
        <taxon>Dikarya</taxon>
        <taxon>Basidiomycota</taxon>
        <taxon>Agaricomycotina</taxon>
        <taxon>Agaricomycetes</taxon>
        <taxon>Agaricomycetidae</taxon>
        <taxon>Agaricales</taxon>
        <taxon>Marasmiineae</taxon>
        <taxon>Omphalotaceae</taxon>
        <taxon>Rhodocollybia</taxon>
    </lineage>
</organism>
<dbReference type="AlphaFoldDB" id="A0A9P5U4M3"/>
<evidence type="ECO:0000256" key="7">
    <source>
        <dbReference type="ARBA" id="ARBA00023002"/>
    </source>
</evidence>
<dbReference type="OrthoDB" id="2849365at2759"/>
<keyword evidence="3" id="KW-0533">Nickel</keyword>
<evidence type="ECO:0000256" key="8">
    <source>
        <dbReference type="ARBA" id="ARBA00023004"/>
    </source>
</evidence>
<accession>A0A9P5U4M3</accession>
<keyword evidence="4" id="KW-0028">Amino-acid biosynthesis</keyword>
<dbReference type="Pfam" id="PF03079">
    <property type="entry name" value="ARD"/>
    <property type="match status" value="1"/>
</dbReference>
<dbReference type="GO" id="GO:0009086">
    <property type="term" value="P:methionine biosynthetic process"/>
    <property type="evidence" value="ECO:0007669"/>
    <property type="project" value="UniProtKB-KW"/>
</dbReference>
<dbReference type="Proteomes" id="UP000772434">
    <property type="component" value="Unassembled WGS sequence"/>
</dbReference>
<name>A0A9P5U4M3_9AGAR</name>
<keyword evidence="9" id="KW-0486">Methionine biosynthesis</keyword>
<dbReference type="PANTHER" id="PTHR23418:SF0">
    <property type="entry name" value="ACIREDUCTONE DIOXYGENASE"/>
    <property type="match status" value="1"/>
</dbReference>
<dbReference type="GO" id="GO:0046872">
    <property type="term" value="F:metal ion binding"/>
    <property type="evidence" value="ECO:0007669"/>
    <property type="project" value="UniProtKB-KW"/>
</dbReference>
<gene>
    <name evidence="11" type="ORF">BDP27DRAFT_1424510</name>
</gene>
<dbReference type="PANTHER" id="PTHR23418">
    <property type="entry name" value="ACIREDUCTONE DIOXYGENASE"/>
    <property type="match status" value="1"/>
</dbReference>
<evidence type="ECO:0000313" key="11">
    <source>
        <dbReference type="EMBL" id="KAF9065764.1"/>
    </source>
</evidence>
<dbReference type="GO" id="GO:0010309">
    <property type="term" value="F:acireductone dioxygenase [iron(II)-requiring] activity"/>
    <property type="evidence" value="ECO:0007669"/>
    <property type="project" value="UniProtKB-EC"/>
</dbReference>
<dbReference type="EC" id="1.13.11.54" evidence="10"/>
<evidence type="ECO:0000313" key="12">
    <source>
        <dbReference type="Proteomes" id="UP000772434"/>
    </source>
</evidence>
<evidence type="ECO:0000256" key="2">
    <source>
        <dbReference type="ARBA" id="ARBA00001954"/>
    </source>
</evidence>
<dbReference type="InterPro" id="IPR004313">
    <property type="entry name" value="ARD"/>
</dbReference>
<comment type="cofactor">
    <cofactor evidence="2">
        <name>Fe(2+)</name>
        <dbReference type="ChEBI" id="CHEBI:29033"/>
    </cofactor>
</comment>